<reference evidence="2 3" key="1">
    <citation type="submission" date="2023-10" db="EMBL/GenBank/DDBJ databases">
        <title>Draft genome sequence of Xylaria bambusicola isolate GMP-LS, the root and basal stem rot pathogen of sugarcane in Indonesia.</title>
        <authorList>
            <person name="Selvaraj P."/>
            <person name="Muralishankar V."/>
            <person name="Muruganantham S."/>
            <person name="Sp S."/>
            <person name="Haryani S."/>
            <person name="Lau K.J.X."/>
            <person name="Naqvi N.I."/>
        </authorList>
    </citation>
    <scope>NUCLEOTIDE SEQUENCE [LARGE SCALE GENOMIC DNA]</scope>
    <source>
        <strain evidence="2">GMP-LS</strain>
    </source>
</reference>
<accession>A0AAN7Z3Q7</accession>
<organism evidence="2 3">
    <name type="scientific">Xylaria bambusicola</name>
    <dbReference type="NCBI Taxonomy" id="326684"/>
    <lineage>
        <taxon>Eukaryota</taxon>
        <taxon>Fungi</taxon>
        <taxon>Dikarya</taxon>
        <taxon>Ascomycota</taxon>
        <taxon>Pezizomycotina</taxon>
        <taxon>Sordariomycetes</taxon>
        <taxon>Xylariomycetidae</taxon>
        <taxon>Xylariales</taxon>
        <taxon>Xylariaceae</taxon>
        <taxon>Xylaria</taxon>
    </lineage>
</organism>
<protein>
    <submittedName>
        <fullName evidence="2">Uncharacterized protein</fullName>
    </submittedName>
</protein>
<dbReference type="AlphaFoldDB" id="A0AAN7Z3Q7"/>
<evidence type="ECO:0000256" key="1">
    <source>
        <dbReference type="SAM" id="MobiDB-lite"/>
    </source>
</evidence>
<proteinExistence type="predicted"/>
<evidence type="ECO:0000313" key="3">
    <source>
        <dbReference type="Proteomes" id="UP001305414"/>
    </source>
</evidence>
<comment type="caution">
    <text evidence="2">The sequence shown here is derived from an EMBL/GenBank/DDBJ whole genome shotgun (WGS) entry which is preliminary data.</text>
</comment>
<dbReference type="EMBL" id="JAWHQM010000009">
    <property type="protein sequence ID" value="KAK5628607.1"/>
    <property type="molecule type" value="Genomic_DNA"/>
</dbReference>
<name>A0AAN7Z3Q7_9PEZI</name>
<keyword evidence="3" id="KW-1185">Reference proteome</keyword>
<gene>
    <name evidence="2" type="ORF">RRF57_004322</name>
</gene>
<sequence>MRKAGRPKFGGRGLETKIGLPSAQEQEPEREGKVRIGVGGGIGRHRLWRSHKQYCGERATMDQRRASLNGDA</sequence>
<evidence type="ECO:0000313" key="2">
    <source>
        <dbReference type="EMBL" id="KAK5628607.1"/>
    </source>
</evidence>
<dbReference type="Proteomes" id="UP001305414">
    <property type="component" value="Unassembled WGS sequence"/>
</dbReference>
<feature type="region of interest" description="Disordered" evidence="1">
    <location>
        <begin position="1"/>
        <end position="40"/>
    </location>
</feature>